<feature type="region of interest" description="Disordered" evidence="1">
    <location>
        <begin position="84"/>
        <end position="105"/>
    </location>
</feature>
<evidence type="ECO:0000256" key="2">
    <source>
        <dbReference type="SAM" id="Phobius"/>
    </source>
</evidence>
<feature type="transmembrane region" description="Helical" evidence="2">
    <location>
        <begin position="35"/>
        <end position="68"/>
    </location>
</feature>
<comment type="caution">
    <text evidence="3">The sequence shown here is derived from an EMBL/GenBank/DDBJ whole genome shotgun (WGS) entry which is preliminary data.</text>
</comment>
<dbReference type="RefSeq" id="WP_135103316.1">
    <property type="nucleotide sequence ID" value="NZ_SPKT01000012.1"/>
</dbReference>
<evidence type="ECO:0008006" key="5">
    <source>
        <dbReference type="Google" id="ProtNLM"/>
    </source>
</evidence>
<keyword evidence="2" id="KW-0472">Membrane</keyword>
<reference evidence="3 4" key="1">
    <citation type="submission" date="2019-03" db="EMBL/GenBank/DDBJ databases">
        <title>Reclassification of Micrococcus aloeverae and Micrococcus yunnanensis as later heterotypic synonyms of Micrococcus luteus.</title>
        <authorList>
            <person name="Huang C.-H."/>
        </authorList>
    </citation>
    <scope>NUCLEOTIDE SEQUENCE [LARGE SCALE GENOMIC DNA]</scope>
    <source>
        <strain evidence="3 4">BCRC 12151</strain>
    </source>
</reference>
<feature type="transmembrane region" description="Helical" evidence="2">
    <location>
        <begin position="152"/>
        <end position="176"/>
    </location>
</feature>
<keyword evidence="2" id="KW-1133">Transmembrane helix</keyword>
<evidence type="ECO:0000313" key="4">
    <source>
        <dbReference type="Proteomes" id="UP000297477"/>
    </source>
</evidence>
<evidence type="ECO:0000256" key="1">
    <source>
        <dbReference type="SAM" id="MobiDB-lite"/>
    </source>
</evidence>
<evidence type="ECO:0000313" key="3">
    <source>
        <dbReference type="EMBL" id="TFH98992.1"/>
    </source>
</evidence>
<protein>
    <recommendedName>
        <fullName evidence="5">Small multidrug efflux protein</fullName>
    </recommendedName>
</protein>
<feature type="transmembrane region" description="Helical" evidence="2">
    <location>
        <begin position="120"/>
        <end position="140"/>
    </location>
</feature>
<sequence>MGTAREFVMGLPEALQGVGVFLVSFIPFVEGEGAAIIGVLAGISPWLAVPVGIVGNFLVVALLVYAAHGARGALMGRRAARRGDRAPATADGGWTPESAGRDRAPESASRALLRERFERWGVPGLSLIGPWVFVPGHVAAPAMVSFGASRDYVMVWQTVAIVLYTAVGGLLTHGILARMGVVG</sequence>
<name>A0ABY2JZ36_9MICC</name>
<accession>A0ABY2JZ36</accession>
<dbReference type="Proteomes" id="UP000297477">
    <property type="component" value="Unassembled WGS sequence"/>
</dbReference>
<proteinExistence type="predicted"/>
<feature type="transmembrane region" description="Helical" evidence="2">
    <location>
        <begin position="7"/>
        <end position="29"/>
    </location>
</feature>
<gene>
    <name evidence="3" type="ORF">E4A49_07245</name>
</gene>
<organism evidence="3 4">
    <name type="scientific">Micrococcus lylae</name>
    <dbReference type="NCBI Taxonomy" id="1273"/>
    <lineage>
        <taxon>Bacteria</taxon>
        <taxon>Bacillati</taxon>
        <taxon>Actinomycetota</taxon>
        <taxon>Actinomycetes</taxon>
        <taxon>Micrococcales</taxon>
        <taxon>Micrococcaceae</taxon>
        <taxon>Micrococcus</taxon>
    </lineage>
</organism>
<keyword evidence="2" id="KW-0812">Transmembrane</keyword>
<keyword evidence="4" id="KW-1185">Reference proteome</keyword>
<dbReference type="EMBL" id="SPKT01000012">
    <property type="protein sequence ID" value="TFH98992.1"/>
    <property type="molecule type" value="Genomic_DNA"/>
</dbReference>